<sequence length="613" mass="68183">MTDFLVAISIGPVQSLIEAGRRAQDLWCGSWLLSEVARAVALKLHQTQNSCLIFPNPEHPQAELLPQSSSDEPRANIANVIRAVISADSKEELQNKLEKAKGAAFDRLFGIFTEVLSQNELQNLGIDRARWQQQQNDVLEIFSAWVSLDNHEYNAASIRLGKLLHARKLSRNFEPMKDCMAALHKSTLDGSNNTVTNKLTARDAAKKLHIRDQELQQKRRLLGLTNEEELDALGVVKRRAGNLEQFTPFSRIVAHGWLNSLSDEQRAGLKVAYQPFLDSGHVTQVKGNDGIYADFPFDGEYLFLSRLAQADIDHDLKDKLQKQLAAIKSSPVPYGVLLKADGDRMGDLLSKAEGKQQSKAISKALHEFATSVRKTLQDHGGHAIYAGGDDVLAFVPLAQAMTCAKQLADDFKEKMKVIAAELKLSEALYPTLSVGLAIGHFVQPMRQLRARAIAAEKHAKGNKEHKPRNALAIHLGIRSGHEITWRCRWDDDETLNALTDFTHAFAQGWMPTRIMQEVREMAVHLKWTTGQKELAGIRESELERMLARAEFNVSVEQSGKTPEQIKESKKAALDKLKSQLRAQASGSLDELANLLILARWLSAKTTADIGGEE</sequence>
<keyword evidence="1" id="KW-0547">Nucleotide-binding</keyword>
<dbReference type="InterPro" id="IPR013407">
    <property type="entry name" value="CRISPR-assoc_prot_Cmr2"/>
</dbReference>
<dbReference type="EMBL" id="SISP01000034">
    <property type="protein sequence ID" value="TBM39577.1"/>
    <property type="molecule type" value="Genomic_DNA"/>
</dbReference>
<dbReference type="GO" id="GO:0051607">
    <property type="term" value="P:defense response to virus"/>
    <property type="evidence" value="ECO:0007669"/>
    <property type="project" value="UniProtKB-KW"/>
</dbReference>
<dbReference type="GO" id="GO:0000166">
    <property type="term" value="F:nucleotide binding"/>
    <property type="evidence" value="ECO:0007669"/>
    <property type="project" value="UniProtKB-KW"/>
</dbReference>
<dbReference type="Gene3D" id="3.30.70.270">
    <property type="match status" value="1"/>
</dbReference>
<feature type="domain" description="GGDEF" evidence="3">
    <location>
        <begin position="333"/>
        <end position="476"/>
    </location>
</feature>
<protein>
    <submittedName>
        <fullName evidence="4">Type III-B CRISPR-associated protein Cas10/Cmr2</fullName>
    </submittedName>
</protein>
<reference evidence="4 5" key="1">
    <citation type="submission" date="2019-02" db="EMBL/GenBank/DDBJ databases">
        <title>Genomic plasticity associated with the antimicrobial resistance in Vibrio cholerae.</title>
        <authorList>
            <person name="Verma J."/>
            <person name="Bag S."/>
            <person name="Saha B."/>
            <person name="Kumar P."/>
            <person name="Ghosh T.S."/>
            <person name="Dayal M."/>
            <person name="Senapati T."/>
            <person name="Mehra S."/>
            <person name="Dey P."/>
            <person name="Desigamani A."/>
            <person name="Kumar D."/>
            <person name="Rana P."/>
            <person name="Kumar B."/>
            <person name="Maiti T.K."/>
            <person name="Sharma N.C."/>
            <person name="Bhadra R.K."/>
            <person name="Mutreja A."/>
            <person name="Nair G.B."/>
            <person name="Ramamurthy T."/>
            <person name="Das B."/>
        </authorList>
    </citation>
    <scope>NUCLEOTIDE SEQUENCE [LARGE SCALE GENOMIC DNA]</scope>
    <source>
        <strain evidence="4 5">IDH06781</strain>
    </source>
</reference>
<comment type="caution">
    <text evidence="4">The sequence shown here is derived from an EMBL/GenBank/DDBJ whole genome shotgun (WGS) entry which is preliminary data.</text>
</comment>
<dbReference type="Proteomes" id="UP000294145">
    <property type="component" value="Unassembled WGS sequence"/>
</dbReference>
<dbReference type="Pfam" id="PF12469">
    <property type="entry name" value="Cmr2_N"/>
    <property type="match status" value="1"/>
</dbReference>
<evidence type="ECO:0000313" key="5">
    <source>
        <dbReference type="Proteomes" id="UP000294145"/>
    </source>
</evidence>
<evidence type="ECO:0000256" key="2">
    <source>
        <dbReference type="ARBA" id="ARBA00023118"/>
    </source>
</evidence>
<dbReference type="InterPro" id="IPR043128">
    <property type="entry name" value="Rev_trsase/Diguanyl_cyclase"/>
</dbReference>
<dbReference type="PROSITE" id="PS50887">
    <property type="entry name" value="GGDEF"/>
    <property type="match status" value="1"/>
</dbReference>
<dbReference type="RefSeq" id="WP_054104103.1">
    <property type="nucleotide sequence ID" value="NZ_CTBD01000131.1"/>
</dbReference>
<keyword evidence="2" id="KW-0051">Antiviral defense</keyword>
<evidence type="ECO:0000259" key="3">
    <source>
        <dbReference type="PROSITE" id="PS50887"/>
    </source>
</evidence>
<dbReference type="Gene3D" id="3.30.70.2220">
    <property type="entry name" value="CRISPR-Cas system, Cmr2 subunit, D1 domain, cysteine cluster"/>
    <property type="match status" value="1"/>
</dbReference>
<dbReference type="InterPro" id="IPR024615">
    <property type="entry name" value="CRISPR-assoc_Cmr2_N"/>
</dbReference>
<dbReference type="InterPro" id="IPR000160">
    <property type="entry name" value="GGDEF_dom"/>
</dbReference>
<gene>
    <name evidence="4" type="primary">cas10</name>
    <name evidence="4" type="ORF">EYB64_16790</name>
</gene>
<dbReference type="InterPro" id="IPR054767">
    <property type="entry name" value="Cas10-Cmr2_palm2"/>
</dbReference>
<dbReference type="InterPro" id="IPR038242">
    <property type="entry name" value="Cmr2_N"/>
</dbReference>
<evidence type="ECO:0000256" key="1">
    <source>
        <dbReference type="ARBA" id="ARBA00022741"/>
    </source>
</evidence>
<organism evidence="4 5">
    <name type="scientific">Vibrio cholerae</name>
    <dbReference type="NCBI Taxonomy" id="666"/>
    <lineage>
        <taxon>Bacteria</taxon>
        <taxon>Pseudomonadati</taxon>
        <taxon>Pseudomonadota</taxon>
        <taxon>Gammaproteobacteria</taxon>
        <taxon>Vibrionales</taxon>
        <taxon>Vibrionaceae</taxon>
        <taxon>Vibrio</taxon>
    </lineage>
</organism>
<dbReference type="AlphaFoldDB" id="A0A7Z7VLP1"/>
<evidence type="ECO:0000313" key="4">
    <source>
        <dbReference type="EMBL" id="TBM39577.1"/>
    </source>
</evidence>
<dbReference type="NCBIfam" id="TIGR02577">
    <property type="entry name" value="cas_TM1794_Cmr2"/>
    <property type="match status" value="1"/>
</dbReference>
<dbReference type="Pfam" id="PF22335">
    <property type="entry name" value="Cas10-Cmr2_palm2"/>
    <property type="match status" value="1"/>
</dbReference>
<name>A0A7Z7VLP1_VIBCL</name>
<proteinExistence type="predicted"/>
<accession>A0A7Z7VLP1</accession>